<dbReference type="InterPro" id="IPR039657">
    <property type="entry name" value="Dimethylallyltransferase"/>
</dbReference>
<evidence type="ECO:0000256" key="6">
    <source>
        <dbReference type="ARBA" id="ARBA00022741"/>
    </source>
</evidence>
<dbReference type="EC" id="2.5.1.75" evidence="10"/>
<feature type="binding site" evidence="10">
    <location>
        <begin position="50"/>
        <end position="55"/>
    </location>
    <ligand>
        <name>substrate</name>
    </ligand>
</feature>
<keyword evidence="7 10" id="KW-0067">ATP-binding</keyword>
<evidence type="ECO:0000256" key="12">
    <source>
        <dbReference type="RuleBase" id="RU003784"/>
    </source>
</evidence>
<keyword evidence="8 10" id="KW-0460">Magnesium</keyword>
<evidence type="ECO:0000256" key="8">
    <source>
        <dbReference type="ARBA" id="ARBA00022842"/>
    </source>
</evidence>
<protein>
    <recommendedName>
        <fullName evidence="10">tRNA dimethylallyltransferase</fullName>
        <ecNumber evidence="10">2.5.1.75</ecNumber>
    </recommendedName>
    <alternativeName>
        <fullName evidence="10">Dimethylallyl diphosphate:tRNA dimethylallyltransferase</fullName>
        <shortName evidence="10">DMAPP:tRNA dimethylallyltransferase</shortName>
        <shortName evidence="10">DMATase</shortName>
    </alternativeName>
    <alternativeName>
        <fullName evidence="10">Isopentenyl-diphosphate:tRNA isopentenyltransferase</fullName>
        <shortName evidence="10">IPP transferase</shortName>
        <shortName evidence="10">IPPT</shortName>
        <shortName evidence="10">IPTase</shortName>
    </alternativeName>
</protein>
<gene>
    <name evidence="10 14" type="primary">miaA</name>
    <name evidence="14" type="ORF">DMI76_04005</name>
</gene>
<dbReference type="InterPro" id="IPR018022">
    <property type="entry name" value="IPT"/>
</dbReference>
<comment type="similarity">
    <text evidence="3 10 13">Belongs to the IPP transferase family.</text>
</comment>
<dbReference type="Gene3D" id="1.10.20.140">
    <property type="match status" value="1"/>
</dbReference>
<feature type="site" description="Interaction with substrate tRNA" evidence="10">
    <location>
        <position position="139"/>
    </location>
</feature>
<comment type="caution">
    <text evidence="10">Lacks conserved residue(s) required for the propagation of feature annotation.</text>
</comment>
<dbReference type="PANTHER" id="PTHR11088:SF60">
    <property type="entry name" value="TRNA DIMETHYLALLYLTRANSFERASE"/>
    <property type="match status" value="1"/>
</dbReference>
<feature type="binding site" evidence="10">
    <location>
        <begin position="48"/>
        <end position="55"/>
    </location>
    <ligand>
        <name>ATP</name>
        <dbReference type="ChEBI" id="CHEBI:30616"/>
    </ligand>
</feature>
<evidence type="ECO:0000256" key="2">
    <source>
        <dbReference type="ARBA" id="ARBA00003213"/>
    </source>
</evidence>
<comment type="function">
    <text evidence="2 10 12">Catalyzes the transfer of a dimethylallyl group onto the adenine at position 37 in tRNAs that read codons beginning with uridine, leading to the formation of N6-(dimethylallyl)adenosine (i(6)A).</text>
</comment>
<dbReference type="AlphaFoldDB" id="A0AAE6T9P7"/>
<dbReference type="Proteomes" id="UP000642553">
    <property type="component" value="Chromosome"/>
</dbReference>
<dbReference type="PANTHER" id="PTHR11088">
    <property type="entry name" value="TRNA DIMETHYLALLYLTRANSFERASE"/>
    <property type="match status" value="1"/>
</dbReference>
<dbReference type="HAMAP" id="MF_00185">
    <property type="entry name" value="IPP_trans"/>
    <property type="match status" value="1"/>
</dbReference>
<comment type="subunit">
    <text evidence="10">Monomer.</text>
</comment>
<name>A0AAE6T9P7_9BACT</name>
<evidence type="ECO:0000256" key="3">
    <source>
        <dbReference type="ARBA" id="ARBA00005842"/>
    </source>
</evidence>
<evidence type="ECO:0000313" key="15">
    <source>
        <dbReference type="Proteomes" id="UP000642553"/>
    </source>
</evidence>
<dbReference type="Gene3D" id="3.40.50.300">
    <property type="entry name" value="P-loop containing nucleotide triphosphate hydrolases"/>
    <property type="match status" value="1"/>
</dbReference>
<evidence type="ECO:0000256" key="7">
    <source>
        <dbReference type="ARBA" id="ARBA00022840"/>
    </source>
</evidence>
<organism evidence="14 15">
    <name type="scientific">Akkermansia massiliensis</name>
    <dbReference type="NCBI Taxonomy" id="2927224"/>
    <lineage>
        <taxon>Bacteria</taxon>
        <taxon>Pseudomonadati</taxon>
        <taxon>Verrucomicrobiota</taxon>
        <taxon>Verrucomicrobiia</taxon>
        <taxon>Verrucomicrobiales</taxon>
        <taxon>Akkermansiaceae</taxon>
        <taxon>Akkermansia</taxon>
    </lineage>
</organism>
<comment type="catalytic activity">
    <reaction evidence="9 10 11">
        <text>adenosine(37) in tRNA + dimethylallyl diphosphate = N(6)-dimethylallyladenosine(37) in tRNA + diphosphate</text>
        <dbReference type="Rhea" id="RHEA:26482"/>
        <dbReference type="Rhea" id="RHEA-COMP:10162"/>
        <dbReference type="Rhea" id="RHEA-COMP:10375"/>
        <dbReference type="ChEBI" id="CHEBI:33019"/>
        <dbReference type="ChEBI" id="CHEBI:57623"/>
        <dbReference type="ChEBI" id="CHEBI:74411"/>
        <dbReference type="ChEBI" id="CHEBI:74415"/>
        <dbReference type="EC" id="2.5.1.75"/>
    </reaction>
</comment>
<evidence type="ECO:0000256" key="9">
    <source>
        <dbReference type="ARBA" id="ARBA00049563"/>
    </source>
</evidence>
<evidence type="ECO:0000256" key="13">
    <source>
        <dbReference type="RuleBase" id="RU003785"/>
    </source>
</evidence>
<dbReference type="NCBIfam" id="TIGR00174">
    <property type="entry name" value="miaA"/>
    <property type="match status" value="1"/>
</dbReference>
<keyword evidence="6 10" id="KW-0547">Nucleotide-binding</keyword>
<evidence type="ECO:0000256" key="4">
    <source>
        <dbReference type="ARBA" id="ARBA00022679"/>
    </source>
</evidence>
<accession>A0AAE6T9P7</accession>
<evidence type="ECO:0000256" key="10">
    <source>
        <dbReference type="HAMAP-Rule" id="MF_00185"/>
    </source>
</evidence>
<proteinExistence type="inferred from homology"/>
<keyword evidence="5 10" id="KW-0819">tRNA processing</keyword>
<dbReference type="Pfam" id="PF01715">
    <property type="entry name" value="IPPT"/>
    <property type="match status" value="1"/>
</dbReference>
<dbReference type="InterPro" id="IPR027417">
    <property type="entry name" value="P-loop_NTPase"/>
</dbReference>
<evidence type="ECO:0000256" key="11">
    <source>
        <dbReference type="RuleBase" id="RU003783"/>
    </source>
</evidence>
<evidence type="ECO:0000256" key="1">
    <source>
        <dbReference type="ARBA" id="ARBA00001946"/>
    </source>
</evidence>
<evidence type="ECO:0000256" key="5">
    <source>
        <dbReference type="ARBA" id="ARBA00022694"/>
    </source>
</evidence>
<dbReference type="EMBL" id="CP029701">
    <property type="protein sequence ID" value="QHV62590.1"/>
    <property type="molecule type" value="Genomic_DNA"/>
</dbReference>
<keyword evidence="4 10" id="KW-0808">Transferase</keyword>
<dbReference type="GO" id="GO:0005524">
    <property type="term" value="F:ATP binding"/>
    <property type="evidence" value="ECO:0007669"/>
    <property type="project" value="UniProtKB-UniRule"/>
</dbReference>
<dbReference type="GO" id="GO:0052381">
    <property type="term" value="F:tRNA dimethylallyltransferase activity"/>
    <property type="evidence" value="ECO:0007669"/>
    <property type="project" value="UniProtKB-UniRule"/>
</dbReference>
<dbReference type="SUPFAM" id="SSF52540">
    <property type="entry name" value="P-loop containing nucleoside triphosphate hydrolases"/>
    <property type="match status" value="1"/>
</dbReference>
<feature type="site" description="Interaction with substrate tRNA" evidence="10">
    <location>
        <position position="161"/>
    </location>
</feature>
<evidence type="ECO:0000313" key="14">
    <source>
        <dbReference type="EMBL" id="QHV62590.1"/>
    </source>
</evidence>
<reference evidence="14" key="1">
    <citation type="submission" date="2018-05" db="EMBL/GenBank/DDBJ databases">
        <title>Complete genome sequnece of Akkermansia muciniphila EB-AMDK-40.</title>
        <authorList>
            <person name="Nam Y.-D."/>
            <person name="Chung W.-H."/>
            <person name="Park Y.S."/>
            <person name="Kang J."/>
        </authorList>
    </citation>
    <scope>NUCLEOTIDE SEQUENCE</scope>
    <source>
        <strain evidence="14">EB-AMDK-40</strain>
    </source>
</reference>
<sequence>MCLPAVSRSAIPQKTSRCPNASGIRKNPDCAMLGISTTGLPATLFLAGPTGSGKSAVAVELAEMLGAEIVGSDAYQVYRELPILTAAPSPEDRARVPHHMVSIIPARMPWDATEHYHRAMRCVKDIHARGKTAIVTGGSGLYFKFLSHGMSEAPPGDAALRAAFADCSTEELYARLASLDPEGAALTNSSNRRYVERNLEIVLAGGKPLSFWKRNWLKPPLGPGWVITREVPELDGRIALRAARMMQEGAVEEAAALGPCSATAERTLGLALIRSLLRGEITRETCQSQLALATRQYAKRQRTWLKREQWLRELPAAPSASPRELAKCIIRELEH</sequence>
<dbReference type="GO" id="GO:0006400">
    <property type="term" value="P:tRNA modification"/>
    <property type="evidence" value="ECO:0007669"/>
    <property type="project" value="TreeGrafter"/>
</dbReference>
<comment type="cofactor">
    <cofactor evidence="1 10">
        <name>Mg(2+)</name>
        <dbReference type="ChEBI" id="CHEBI:18420"/>
    </cofactor>
</comment>